<dbReference type="PRINTS" id="PR00080">
    <property type="entry name" value="SDRFAMILY"/>
</dbReference>
<evidence type="ECO:0000256" key="9">
    <source>
        <dbReference type="ARBA" id="ARBA00023160"/>
    </source>
</evidence>
<dbReference type="Proteomes" id="UP000230956">
    <property type="component" value="Unassembled WGS sequence"/>
</dbReference>
<dbReference type="UniPathway" id="UPA00094"/>
<dbReference type="SMART" id="SM00822">
    <property type="entry name" value="PKS_KR"/>
    <property type="match status" value="1"/>
</dbReference>
<keyword evidence="9 13" id="KW-0275">Fatty acid biosynthesis</keyword>
<dbReference type="InterPro" id="IPR050259">
    <property type="entry name" value="SDR"/>
</dbReference>
<dbReference type="EC" id="1.1.1.100" evidence="3 13"/>
<evidence type="ECO:0000256" key="5">
    <source>
        <dbReference type="ARBA" id="ARBA00022832"/>
    </source>
</evidence>
<evidence type="ECO:0000256" key="13">
    <source>
        <dbReference type="RuleBase" id="RU366074"/>
    </source>
</evidence>
<reference evidence="16" key="1">
    <citation type="submission" date="2017-09" db="EMBL/GenBank/DDBJ databases">
        <title>Depth-based differentiation of microbial function through sediment-hosted aquifers and enrichment of novel symbionts in the deep terrestrial subsurface.</title>
        <authorList>
            <person name="Probst A.J."/>
            <person name="Ladd B."/>
            <person name="Jarett J.K."/>
            <person name="Geller-Mcgrath D.E."/>
            <person name="Sieber C.M.K."/>
            <person name="Emerson J.B."/>
            <person name="Anantharaman K."/>
            <person name="Thomas B.C."/>
            <person name="Malmstrom R."/>
            <person name="Stieglmeier M."/>
            <person name="Klingl A."/>
            <person name="Woyke T."/>
            <person name="Ryan C.M."/>
            <person name="Banfield J.F."/>
        </authorList>
    </citation>
    <scope>NUCLEOTIDE SEQUENCE [LARGE SCALE GENOMIC DNA]</scope>
</reference>
<keyword evidence="4 13" id="KW-0444">Lipid biosynthesis</keyword>
<keyword evidence="8 13" id="KW-0443">Lipid metabolism</keyword>
<comment type="similarity">
    <text evidence="2 13">Belongs to the short-chain dehydrogenases/reductases (SDR) family.</text>
</comment>
<dbReference type="Gene3D" id="3.40.50.720">
    <property type="entry name" value="NAD(P)-binding Rossmann-like Domain"/>
    <property type="match status" value="1"/>
</dbReference>
<evidence type="ECO:0000256" key="11">
    <source>
        <dbReference type="PIRSR" id="PIRSR611284-1"/>
    </source>
</evidence>
<comment type="caution">
    <text evidence="15">The sequence shown here is derived from an EMBL/GenBank/DDBJ whole genome shotgun (WGS) entry which is preliminary data.</text>
</comment>
<dbReference type="NCBIfam" id="TIGR01830">
    <property type="entry name" value="3oxo_ACP_reduc"/>
    <property type="match status" value="1"/>
</dbReference>
<sequence length="246" mass="26238">MRLDNKVALVTGGTRGIGAAICIRLAREGASIVFTGRDIRAATPVISAIKECGVDAFFHKADVTDKERMEEVVNEVAKQLGSLDILVNNAGITRDSLFIRMKEDDWNAVINTNLNGVFNVTQATAKIMLKQRSGSIINISSVIGVAGNAGQANYAASKAGIIGLTKALAKEFATRHVRVNAIAPGFIETEMTKKLPDEAREKALAQIPLNFFAEPSDIASAAAFLASEDSRYITGQVLVVDGGMKM</sequence>
<evidence type="ECO:0000256" key="8">
    <source>
        <dbReference type="ARBA" id="ARBA00023098"/>
    </source>
</evidence>
<dbReference type="InterPro" id="IPR036291">
    <property type="entry name" value="NAD(P)-bd_dom_sf"/>
</dbReference>
<organism evidence="15 16">
    <name type="scientific">Candidatus Aquicultor secundus</name>
    <dbReference type="NCBI Taxonomy" id="1973895"/>
    <lineage>
        <taxon>Bacteria</taxon>
        <taxon>Bacillati</taxon>
        <taxon>Actinomycetota</taxon>
        <taxon>Candidatus Aquicultoria</taxon>
        <taxon>Candidatus Aquicultorales</taxon>
        <taxon>Candidatus Aquicultoraceae</taxon>
        <taxon>Candidatus Aquicultor</taxon>
    </lineage>
</organism>
<dbReference type="GO" id="GO:0051287">
    <property type="term" value="F:NAD binding"/>
    <property type="evidence" value="ECO:0007669"/>
    <property type="project" value="UniProtKB-UniRule"/>
</dbReference>
<dbReference type="NCBIfam" id="NF009466">
    <property type="entry name" value="PRK12826.1-2"/>
    <property type="match status" value="1"/>
</dbReference>
<evidence type="ECO:0000256" key="10">
    <source>
        <dbReference type="ARBA" id="ARBA00048508"/>
    </source>
</evidence>
<dbReference type="InterPro" id="IPR057326">
    <property type="entry name" value="KR_dom"/>
</dbReference>
<gene>
    <name evidence="15" type="primary">fabG</name>
    <name evidence="15" type="ORF">COY37_09720</name>
</gene>
<comment type="pathway">
    <text evidence="1 13">Lipid metabolism; fatty acid biosynthesis.</text>
</comment>
<evidence type="ECO:0000256" key="6">
    <source>
        <dbReference type="ARBA" id="ARBA00022857"/>
    </source>
</evidence>
<evidence type="ECO:0000313" key="15">
    <source>
        <dbReference type="EMBL" id="PIZ35741.1"/>
    </source>
</evidence>
<evidence type="ECO:0000256" key="1">
    <source>
        <dbReference type="ARBA" id="ARBA00005194"/>
    </source>
</evidence>
<comment type="catalytic activity">
    <reaction evidence="10 13">
        <text>a (3R)-hydroxyacyl-[ACP] + NADP(+) = a 3-oxoacyl-[ACP] + NADPH + H(+)</text>
        <dbReference type="Rhea" id="RHEA:17397"/>
        <dbReference type="Rhea" id="RHEA-COMP:9916"/>
        <dbReference type="Rhea" id="RHEA-COMP:9945"/>
        <dbReference type="ChEBI" id="CHEBI:15378"/>
        <dbReference type="ChEBI" id="CHEBI:57783"/>
        <dbReference type="ChEBI" id="CHEBI:58349"/>
        <dbReference type="ChEBI" id="CHEBI:78776"/>
        <dbReference type="ChEBI" id="CHEBI:78827"/>
        <dbReference type="EC" id="1.1.1.100"/>
    </reaction>
</comment>
<keyword evidence="7 13" id="KW-0560">Oxidoreductase</keyword>
<feature type="binding site" evidence="12">
    <location>
        <begin position="12"/>
        <end position="15"/>
    </location>
    <ligand>
        <name>NADP(+)</name>
        <dbReference type="ChEBI" id="CHEBI:58349"/>
    </ligand>
</feature>
<comment type="subunit">
    <text evidence="13">Homotetramer.</text>
</comment>
<evidence type="ECO:0000259" key="14">
    <source>
        <dbReference type="SMART" id="SM00822"/>
    </source>
</evidence>
<dbReference type="GO" id="GO:0004316">
    <property type="term" value="F:3-oxoacyl-[acyl-carrier-protein] reductase (NADPH) activity"/>
    <property type="evidence" value="ECO:0007669"/>
    <property type="project" value="UniProtKB-UniRule"/>
</dbReference>
<feature type="binding site" evidence="12">
    <location>
        <begin position="154"/>
        <end position="158"/>
    </location>
    <ligand>
        <name>NADP(+)</name>
        <dbReference type="ChEBI" id="CHEBI:58349"/>
    </ligand>
</feature>
<dbReference type="InterPro" id="IPR002347">
    <property type="entry name" value="SDR_fam"/>
</dbReference>
<feature type="binding site" evidence="12">
    <location>
        <position position="89"/>
    </location>
    <ligand>
        <name>NADP(+)</name>
        <dbReference type="ChEBI" id="CHEBI:58349"/>
    </ligand>
</feature>
<dbReference type="SUPFAM" id="SSF51735">
    <property type="entry name" value="NAD(P)-binding Rossmann-fold domains"/>
    <property type="match status" value="1"/>
</dbReference>
<evidence type="ECO:0000256" key="7">
    <source>
        <dbReference type="ARBA" id="ARBA00023002"/>
    </source>
</evidence>
<dbReference type="PANTHER" id="PTHR42879">
    <property type="entry name" value="3-OXOACYL-(ACYL-CARRIER-PROTEIN) REDUCTASE"/>
    <property type="match status" value="1"/>
</dbReference>
<evidence type="ECO:0000256" key="2">
    <source>
        <dbReference type="ARBA" id="ARBA00006484"/>
    </source>
</evidence>
<keyword evidence="5 13" id="KW-0276">Fatty acid metabolism</keyword>
<dbReference type="EMBL" id="PFNG01000226">
    <property type="protein sequence ID" value="PIZ35741.1"/>
    <property type="molecule type" value="Genomic_DNA"/>
</dbReference>
<dbReference type="PROSITE" id="PS00061">
    <property type="entry name" value="ADH_SHORT"/>
    <property type="match status" value="1"/>
</dbReference>
<dbReference type="AlphaFoldDB" id="A0A2M7T5U3"/>
<dbReference type="PANTHER" id="PTHR42879:SF2">
    <property type="entry name" value="3-OXOACYL-[ACYL-CARRIER-PROTEIN] REDUCTASE FABG"/>
    <property type="match status" value="1"/>
</dbReference>
<keyword evidence="6 12" id="KW-0521">NADP</keyword>
<evidence type="ECO:0000256" key="3">
    <source>
        <dbReference type="ARBA" id="ARBA00012948"/>
    </source>
</evidence>
<name>A0A2M7T5U3_9ACTN</name>
<dbReference type="GO" id="GO:0006633">
    <property type="term" value="P:fatty acid biosynthetic process"/>
    <property type="evidence" value="ECO:0007669"/>
    <property type="project" value="UniProtKB-UniPathway"/>
</dbReference>
<dbReference type="PRINTS" id="PR00081">
    <property type="entry name" value="GDHRDH"/>
</dbReference>
<dbReference type="InterPro" id="IPR020904">
    <property type="entry name" value="Sc_DH/Rdtase_CS"/>
</dbReference>
<accession>A0A2M7T5U3</accession>
<comment type="function">
    <text evidence="13">Catalyzes the NADPH-dependent reduction of beta-ketoacyl-ACP substrates to beta-hydroxyacyl-ACP products, the first reductive step in the elongation cycle of fatty acid biosynthesis.</text>
</comment>
<evidence type="ECO:0000313" key="16">
    <source>
        <dbReference type="Proteomes" id="UP000230956"/>
    </source>
</evidence>
<evidence type="ECO:0000256" key="12">
    <source>
        <dbReference type="PIRSR" id="PIRSR611284-2"/>
    </source>
</evidence>
<dbReference type="FunFam" id="3.40.50.720:FF:000037">
    <property type="entry name" value="3-oxoacyl-[acyl-carrier-protein] reductase FabG"/>
    <property type="match status" value="1"/>
</dbReference>
<evidence type="ECO:0000256" key="4">
    <source>
        <dbReference type="ARBA" id="ARBA00022516"/>
    </source>
</evidence>
<feature type="active site" description="Proton acceptor" evidence="11">
    <location>
        <position position="154"/>
    </location>
</feature>
<dbReference type="InterPro" id="IPR011284">
    <property type="entry name" value="3oxo_ACP_reduc"/>
</dbReference>
<proteinExistence type="inferred from homology"/>
<dbReference type="Pfam" id="PF13561">
    <property type="entry name" value="adh_short_C2"/>
    <property type="match status" value="1"/>
</dbReference>
<dbReference type="CDD" id="cd05333">
    <property type="entry name" value="BKR_SDR_c"/>
    <property type="match status" value="1"/>
</dbReference>
<dbReference type="NCBIfam" id="NF005559">
    <property type="entry name" value="PRK07231.1"/>
    <property type="match status" value="1"/>
</dbReference>
<protein>
    <recommendedName>
        <fullName evidence="3 13">3-oxoacyl-[acyl-carrier-protein] reductase</fullName>
        <ecNumber evidence="3 13">1.1.1.100</ecNumber>
    </recommendedName>
</protein>
<feature type="binding site" evidence="12">
    <location>
        <position position="187"/>
    </location>
    <ligand>
        <name>NADP(+)</name>
        <dbReference type="ChEBI" id="CHEBI:58349"/>
    </ligand>
</feature>
<dbReference type="RefSeq" id="WP_286679257.1">
    <property type="nucleotide sequence ID" value="NZ_MNXI01000139.1"/>
</dbReference>
<feature type="domain" description="Ketoreductase" evidence="14">
    <location>
        <begin position="6"/>
        <end position="189"/>
    </location>
</feature>